<dbReference type="RefSeq" id="XP_040760910.1">
    <property type="nucleotide sequence ID" value="XM_040914630.1"/>
</dbReference>
<evidence type="ECO:0000256" key="3">
    <source>
        <dbReference type="ARBA" id="ARBA00023002"/>
    </source>
</evidence>
<dbReference type="GO" id="GO:0050661">
    <property type="term" value="F:NADP binding"/>
    <property type="evidence" value="ECO:0007669"/>
    <property type="project" value="InterPro"/>
</dbReference>
<reference evidence="4 5" key="1">
    <citation type="journal article" date="2016" name="Mol. Biol. Evol.">
        <title>Comparative Genomics of Early-Diverging Mushroom-Forming Fungi Provides Insights into the Origins of Lignocellulose Decay Capabilities.</title>
        <authorList>
            <person name="Nagy L.G."/>
            <person name="Riley R."/>
            <person name="Tritt A."/>
            <person name="Adam C."/>
            <person name="Daum C."/>
            <person name="Floudas D."/>
            <person name="Sun H."/>
            <person name="Yadav J.S."/>
            <person name="Pangilinan J."/>
            <person name="Larsson K.H."/>
            <person name="Matsuura K."/>
            <person name="Barry K."/>
            <person name="Labutti K."/>
            <person name="Kuo R."/>
            <person name="Ohm R.A."/>
            <person name="Bhattacharya S.S."/>
            <person name="Shirouzu T."/>
            <person name="Yoshinaga Y."/>
            <person name="Martin F.M."/>
            <person name="Grigoriev I.V."/>
            <person name="Hibbett D.S."/>
        </authorList>
    </citation>
    <scope>NUCLEOTIDE SEQUENCE [LARGE SCALE GENOMIC DNA]</scope>
    <source>
        <strain evidence="4 5">93-53</strain>
    </source>
</reference>
<evidence type="ECO:0000313" key="4">
    <source>
        <dbReference type="EMBL" id="KZT03170.1"/>
    </source>
</evidence>
<dbReference type="OrthoDB" id="74360at2759"/>
<proteinExistence type="predicted"/>
<gene>
    <name evidence="4" type="ORF">LAESUDRAFT_814821</name>
</gene>
<dbReference type="PANTHER" id="PTHR43539">
    <property type="entry name" value="FLAVIN-BINDING MONOOXYGENASE-LIKE PROTEIN (AFU_ORTHOLOGUE AFUA_4G09220)"/>
    <property type="match status" value="1"/>
</dbReference>
<keyword evidence="5" id="KW-1185">Reference proteome</keyword>
<dbReference type="InterPro" id="IPR050982">
    <property type="entry name" value="Auxin_biosynth/cation_transpt"/>
</dbReference>
<dbReference type="Proteomes" id="UP000076871">
    <property type="component" value="Unassembled WGS sequence"/>
</dbReference>
<evidence type="ECO:0000313" key="5">
    <source>
        <dbReference type="Proteomes" id="UP000076871"/>
    </source>
</evidence>
<dbReference type="PANTHER" id="PTHR43539:SF68">
    <property type="entry name" value="FLAVIN-BINDING MONOOXYGENASE-LIKE PROTEIN (AFU_ORTHOLOGUE AFUA_4G09220)"/>
    <property type="match status" value="1"/>
</dbReference>
<dbReference type="GO" id="GO:0050660">
    <property type="term" value="F:flavin adenine dinucleotide binding"/>
    <property type="evidence" value="ECO:0007669"/>
    <property type="project" value="InterPro"/>
</dbReference>
<dbReference type="STRING" id="1314785.A0A165CPA3"/>
<keyword evidence="3" id="KW-0560">Oxidoreductase</keyword>
<evidence type="ECO:0000256" key="1">
    <source>
        <dbReference type="ARBA" id="ARBA00022630"/>
    </source>
</evidence>
<keyword evidence="1" id="KW-0285">Flavoprotein</keyword>
<dbReference type="PRINTS" id="PR00411">
    <property type="entry name" value="PNDRDTASEI"/>
</dbReference>
<keyword evidence="2" id="KW-0274">FAD</keyword>
<evidence type="ECO:0000256" key="2">
    <source>
        <dbReference type="ARBA" id="ARBA00022827"/>
    </source>
</evidence>
<dbReference type="EMBL" id="KV427646">
    <property type="protein sequence ID" value="KZT03170.1"/>
    <property type="molecule type" value="Genomic_DNA"/>
</dbReference>
<dbReference type="SUPFAM" id="SSF51905">
    <property type="entry name" value="FAD/NAD(P)-binding domain"/>
    <property type="match status" value="2"/>
</dbReference>
<dbReference type="InterPro" id="IPR020946">
    <property type="entry name" value="Flavin_mOase-like"/>
</dbReference>
<dbReference type="GeneID" id="63831657"/>
<protein>
    <submittedName>
        <fullName evidence="4">Dimethylaniline monooxygenase</fullName>
    </submittedName>
</protein>
<dbReference type="InParanoid" id="A0A165CPA3"/>
<organism evidence="4 5">
    <name type="scientific">Laetiporus sulphureus 93-53</name>
    <dbReference type="NCBI Taxonomy" id="1314785"/>
    <lineage>
        <taxon>Eukaryota</taxon>
        <taxon>Fungi</taxon>
        <taxon>Dikarya</taxon>
        <taxon>Basidiomycota</taxon>
        <taxon>Agaricomycotina</taxon>
        <taxon>Agaricomycetes</taxon>
        <taxon>Polyporales</taxon>
        <taxon>Laetiporus</taxon>
    </lineage>
</organism>
<dbReference type="GO" id="GO:0004499">
    <property type="term" value="F:N,N-dimethylaniline monooxygenase activity"/>
    <property type="evidence" value="ECO:0007669"/>
    <property type="project" value="InterPro"/>
</dbReference>
<dbReference type="Pfam" id="PF00743">
    <property type="entry name" value="FMO-like"/>
    <property type="match status" value="1"/>
</dbReference>
<accession>A0A165CPA3</accession>
<dbReference type="AlphaFoldDB" id="A0A165CPA3"/>
<sequence length="594" mass="65744">MAVGLIHDSPSLTVDMQDIVERWLRQFAIAASSGDVGATVRTFVPNGWLRDALVFTWDTRSLEGHAKITAYLADTLPNARLSGFKLDERVWFRPERVLDGAGISAGFVFETPRACGRGYVHLMEETDERAEESQDDLSWKALSVFMMLIEIKGHEESGSEAGVYGGHTLSWEEVYGARRTKIEADPHVIIVGAGQTGLQIAARFSKMNISAIVVERNKTVGDQWRERYPTLSLHTPRNHHTFLYQSYPVNWPEYTPRDKLANWLEQYAVSQDLIVWTNSQIASTPRPTYDAASKRWTVTVNRNGNPVELRPKHIVIAIGMLGEARIPTIPGRETFVGNVLHASTYGGGQPYAGKHAIVVGAGNTAADLCQDLAFRGAQVTMIQRSSTCVQSITSVKEVMDKAYPNDVPLEVSDFKLAAMPLGLLRIFARQRTAQMWEKENDLHAKLRKGGVRLNMGTDNSGQVFLRVERAGGHDVGLADMIESGQVKVKAGVEIKQFLEKEVIFTDGTTLPADVVVLATGYIDPRESLIDTFGADVIRQTSPLWGLDEENEVKGCFRRSGYPGLWYGAGDFAMGRFLSKQLALQIKAIGLGMMD</sequence>
<dbReference type="InterPro" id="IPR036188">
    <property type="entry name" value="FAD/NAD-bd_sf"/>
</dbReference>
<keyword evidence="4" id="KW-0503">Monooxygenase</keyword>
<name>A0A165CPA3_9APHY</name>
<dbReference type="Gene3D" id="3.50.50.60">
    <property type="entry name" value="FAD/NAD(P)-binding domain"/>
    <property type="match status" value="1"/>
</dbReference>